<dbReference type="EMBL" id="JBHSAP010000007">
    <property type="protein sequence ID" value="MFC4075761.1"/>
    <property type="molecule type" value="Genomic_DNA"/>
</dbReference>
<dbReference type="Pfam" id="PF04186">
    <property type="entry name" value="FxsA"/>
    <property type="match status" value="1"/>
</dbReference>
<dbReference type="NCBIfam" id="NF008528">
    <property type="entry name" value="PRK11463.1-2"/>
    <property type="match status" value="1"/>
</dbReference>
<dbReference type="InterPro" id="IPR007313">
    <property type="entry name" value="FxsA"/>
</dbReference>
<gene>
    <name evidence="2" type="ORF">ACFOUO_02955</name>
</gene>
<dbReference type="RefSeq" id="WP_380701988.1">
    <property type="nucleotide sequence ID" value="NZ_JBHSAP010000007.1"/>
</dbReference>
<sequence length="133" mass="14631">MFRILILLMILVPALEIWGLVSIGKVIGSWSTVLAVITTGIVGGWLARWQGLQTLNLARVQLNNGELPGDAILDGVCILSGGLLLLTPGFFTDAAGLFLLIPYTRGIVKLFLKRWFTKWIGSGKIVWVGRRER</sequence>
<evidence type="ECO:0000256" key="1">
    <source>
        <dbReference type="SAM" id="Phobius"/>
    </source>
</evidence>
<keyword evidence="1" id="KW-0812">Transmembrane</keyword>
<dbReference type="PANTHER" id="PTHR35335">
    <property type="entry name" value="UPF0716 PROTEIN FXSA"/>
    <property type="match status" value="1"/>
</dbReference>
<protein>
    <submittedName>
        <fullName evidence="2">FxsA family protein</fullName>
    </submittedName>
</protein>
<proteinExistence type="predicted"/>
<dbReference type="Proteomes" id="UP001595843">
    <property type="component" value="Unassembled WGS sequence"/>
</dbReference>
<dbReference type="PANTHER" id="PTHR35335:SF1">
    <property type="entry name" value="UPF0716 PROTEIN FXSA"/>
    <property type="match status" value="1"/>
</dbReference>
<name>A0ABV8JEX4_9BACL</name>
<reference evidence="3" key="1">
    <citation type="journal article" date="2019" name="Int. J. Syst. Evol. Microbiol.">
        <title>The Global Catalogue of Microorganisms (GCM) 10K type strain sequencing project: providing services to taxonomists for standard genome sequencing and annotation.</title>
        <authorList>
            <consortium name="The Broad Institute Genomics Platform"/>
            <consortium name="The Broad Institute Genome Sequencing Center for Infectious Disease"/>
            <person name="Wu L."/>
            <person name="Ma J."/>
        </authorList>
    </citation>
    <scope>NUCLEOTIDE SEQUENCE [LARGE SCALE GENOMIC DNA]</scope>
    <source>
        <strain evidence="3">IBRC-M 10813</strain>
    </source>
</reference>
<feature type="transmembrane region" description="Helical" evidence="1">
    <location>
        <begin position="29"/>
        <end position="47"/>
    </location>
</feature>
<organism evidence="2 3">
    <name type="scientific">Salinithrix halophila</name>
    <dbReference type="NCBI Taxonomy" id="1485204"/>
    <lineage>
        <taxon>Bacteria</taxon>
        <taxon>Bacillati</taxon>
        <taxon>Bacillota</taxon>
        <taxon>Bacilli</taxon>
        <taxon>Bacillales</taxon>
        <taxon>Thermoactinomycetaceae</taxon>
        <taxon>Salinithrix</taxon>
    </lineage>
</organism>
<accession>A0ABV8JEX4</accession>
<comment type="caution">
    <text evidence="2">The sequence shown here is derived from an EMBL/GenBank/DDBJ whole genome shotgun (WGS) entry which is preliminary data.</text>
</comment>
<keyword evidence="1" id="KW-1133">Transmembrane helix</keyword>
<evidence type="ECO:0000313" key="3">
    <source>
        <dbReference type="Proteomes" id="UP001595843"/>
    </source>
</evidence>
<keyword evidence="3" id="KW-1185">Reference proteome</keyword>
<evidence type="ECO:0000313" key="2">
    <source>
        <dbReference type="EMBL" id="MFC4075761.1"/>
    </source>
</evidence>
<keyword evidence="1" id="KW-0472">Membrane</keyword>